<gene>
    <name evidence="3" type="ORF">HYPSUDRAFT_138939</name>
</gene>
<evidence type="ECO:0000256" key="2">
    <source>
        <dbReference type="ARBA" id="ARBA00035112"/>
    </source>
</evidence>
<dbReference type="OMA" id="ESTHFAW"/>
<sequence>MGLDYPFYHPSLSLNPTSLTLQETVHYGYNASDVDTKKEWDQILDSPEGTGRTHLGPNHRTFVLTFYHQLHCIVELKEALMNRSDTYANPKHVTHCLQYLRQTLLCQGNDMLEEGDFSERHFETDRYGPEVECYDWESLYQEVGARYLLFIEWKRRVDSL</sequence>
<evidence type="ECO:0000313" key="4">
    <source>
        <dbReference type="Proteomes" id="UP000054270"/>
    </source>
</evidence>
<comment type="similarity">
    <text evidence="2">Belongs to the ustYa family.</text>
</comment>
<protein>
    <submittedName>
        <fullName evidence="3">Uncharacterized protein</fullName>
    </submittedName>
</protein>
<organism evidence="3 4">
    <name type="scientific">Hypholoma sublateritium (strain FD-334 SS-4)</name>
    <dbReference type="NCBI Taxonomy" id="945553"/>
    <lineage>
        <taxon>Eukaryota</taxon>
        <taxon>Fungi</taxon>
        <taxon>Dikarya</taxon>
        <taxon>Basidiomycota</taxon>
        <taxon>Agaricomycotina</taxon>
        <taxon>Agaricomycetes</taxon>
        <taxon>Agaricomycetidae</taxon>
        <taxon>Agaricales</taxon>
        <taxon>Agaricineae</taxon>
        <taxon>Strophariaceae</taxon>
        <taxon>Hypholoma</taxon>
    </lineage>
</organism>
<dbReference type="GO" id="GO:0043386">
    <property type="term" value="P:mycotoxin biosynthetic process"/>
    <property type="evidence" value="ECO:0007669"/>
    <property type="project" value="InterPro"/>
</dbReference>
<dbReference type="PANTHER" id="PTHR33365:SF4">
    <property type="entry name" value="CYCLOCHLOROTINE BIOSYNTHESIS PROTEIN O"/>
    <property type="match status" value="1"/>
</dbReference>
<dbReference type="STRING" id="945553.A0A0D2P218"/>
<reference evidence="4" key="1">
    <citation type="submission" date="2014-04" db="EMBL/GenBank/DDBJ databases">
        <title>Evolutionary Origins and Diversification of the Mycorrhizal Mutualists.</title>
        <authorList>
            <consortium name="DOE Joint Genome Institute"/>
            <consortium name="Mycorrhizal Genomics Consortium"/>
            <person name="Kohler A."/>
            <person name="Kuo A."/>
            <person name="Nagy L.G."/>
            <person name="Floudas D."/>
            <person name="Copeland A."/>
            <person name="Barry K.W."/>
            <person name="Cichocki N."/>
            <person name="Veneault-Fourrey C."/>
            <person name="LaButti K."/>
            <person name="Lindquist E.A."/>
            <person name="Lipzen A."/>
            <person name="Lundell T."/>
            <person name="Morin E."/>
            <person name="Murat C."/>
            <person name="Riley R."/>
            <person name="Ohm R."/>
            <person name="Sun H."/>
            <person name="Tunlid A."/>
            <person name="Henrissat B."/>
            <person name="Grigoriev I.V."/>
            <person name="Hibbett D.S."/>
            <person name="Martin F."/>
        </authorList>
    </citation>
    <scope>NUCLEOTIDE SEQUENCE [LARGE SCALE GENOMIC DNA]</scope>
    <source>
        <strain evidence="4">FD-334 SS-4</strain>
    </source>
</reference>
<dbReference type="PANTHER" id="PTHR33365">
    <property type="entry name" value="YALI0B05434P"/>
    <property type="match status" value="1"/>
</dbReference>
<comment type="pathway">
    <text evidence="1">Mycotoxin biosynthesis.</text>
</comment>
<evidence type="ECO:0000256" key="1">
    <source>
        <dbReference type="ARBA" id="ARBA00004685"/>
    </source>
</evidence>
<dbReference type="OrthoDB" id="3687641at2759"/>
<proteinExistence type="inferred from homology"/>
<dbReference type="InterPro" id="IPR021765">
    <property type="entry name" value="UstYa-like"/>
</dbReference>
<dbReference type="Proteomes" id="UP000054270">
    <property type="component" value="Unassembled WGS sequence"/>
</dbReference>
<name>A0A0D2P218_HYPSF</name>
<keyword evidence="4" id="KW-1185">Reference proteome</keyword>
<dbReference type="AlphaFoldDB" id="A0A0D2P218"/>
<dbReference type="Pfam" id="PF11807">
    <property type="entry name" value="UstYa"/>
    <property type="match status" value="1"/>
</dbReference>
<evidence type="ECO:0000313" key="3">
    <source>
        <dbReference type="EMBL" id="KJA22726.1"/>
    </source>
</evidence>
<accession>A0A0D2P218</accession>
<dbReference type="EMBL" id="KN817548">
    <property type="protein sequence ID" value="KJA22726.1"/>
    <property type="molecule type" value="Genomic_DNA"/>
</dbReference>